<dbReference type="AlphaFoldDB" id="A0A6M5YHK7"/>
<gene>
    <name evidence="1" type="ORF">FTUN_0328</name>
</gene>
<evidence type="ECO:0000313" key="2">
    <source>
        <dbReference type="Proteomes" id="UP000503447"/>
    </source>
</evidence>
<organism evidence="1 2">
    <name type="scientific">Frigoriglobus tundricola</name>
    <dbReference type="NCBI Taxonomy" id="2774151"/>
    <lineage>
        <taxon>Bacteria</taxon>
        <taxon>Pseudomonadati</taxon>
        <taxon>Planctomycetota</taxon>
        <taxon>Planctomycetia</taxon>
        <taxon>Gemmatales</taxon>
        <taxon>Gemmataceae</taxon>
        <taxon>Frigoriglobus</taxon>
    </lineage>
</organism>
<dbReference type="KEGG" id="ftj:FTUN_0328"/>
<dbReference type="InterPro" id="IPR029063">
    <property type="entry name" value="SAM-dependent_MTases_sf"/>
</dbReference>
<name>A0A6M5YHK7_9BACT</name>
<proteinExistence type="predicted"/>
<keyword evidence="2" id="KW-1185">Reference proteome</keyword>
<accession>A0A6M5YHK7</accession>
<dbReference type="Proteomes" id="UP000503447">
    <property type="component" value="Chromosome"/>
</dbReference>
<dbReference type="SUPFAM" id="SSF53335">
    <property type="entry name" value="S-adenosyl-L-methionine-dependent methyltransferases"/>
    <property type="match status" value="1"/>
</dbReference>
<dbReference type="Gene3D" id="3.40.50.150">
    <property type="entry name" value="Vaccinia Virus protein VP39"/>
    <property type="match status" value="1"/>
</dbReference>
<protein>
    <recommendedName>
        <fullName evidence="3">Class I SAM-dependent methyltransferase</fullName>
    </recommendedName>
</protein>
<dbReference type="EMBL" id="CP053452">
    <property type="protein sequence ID" value="QJW92831.1"/>
    <property type="molecule type" value="Genomic_DNA"/>
</dbReference>
<evidence type="ECO:0008006" key="3">
    <source>
        <dbReference type="Google" id="ProtNLM"/>
    </source>
</evidence>
<sequence length="207" mass="22763">MPLRDLPVTVIPTALPGPAARLIREADRRIDRFQSECRVPAFVPCDYAAAFAVLHALAGGPHLRGRRFCEWGSGFGVVVGLAALLDFDACGIEIEEALVAEARQLADDFDLPVEFAHGSFVPRGAEGRVHAAGTYSWLTTEGDYAYDDLDLEVSDLDLVFAYPWPDEEAVVCELFDHYAGPGAILATYHGSAEFRLKRKVGRKKRRN</sequence>
<evidence type="ECO:0000313" key="1">
    <source>
        <dbReference type="EMBL" id="QJW92831.1"/>
    </source>
</evidence>
<reference evidence="2" key="1">
    <citation type="submission" date="2020-05" db="EMBL/GenBank/DDBJ databases">
        <title>Frigoriglobus tundricola gen. nov., sp. nov., a psychrotolerant cellulolytic planctomycete of the family Gemmataceae with two divergent copies of 16S rRNA gene.</title>
        <authorList>
            <person name="Kulichevskaya I.S."/>
            <person name="Ivanova A.A."/>
            <person name="Naumoff D.G."/>
            <person name="Beletsky A.V."/>
            <person name="Rijpstra W.I.C."/>
            <person name="Sinninghe Damste J.S."/>
            <person name="Mardanov A.V."/>
            <person name="Ravin N.V."/>
            <person name="Dedysh S.N."/>
        </authorList>
    </citation>
    <scope>NUCLEOTIDE SEQUENCE [LARGE SCALE GENOMIC DNA]</scope>
    <source>
        <strain evidence="2">PL17</strain>
    </source>
</reference>
<dbReference type="RefSeq" id="WP_171469152.1">
    <property type="nucleotide sequence ID" value="NZ_CP053452.2"/>
</dbReference>